<dbReference type="GO" id="GO:0004467">
    <property type="term" value="F:long-chain fatty acid-CoA ligase activity"/>
    <property type="evidence" value="ECO:0007669"/>
    <property type="project" value="TreeGrafter"/>
</dbReference>
<dbReference type="HOGENOM" id="CLU_988853_0_0_1"/>
<dbReference type="eggNOG" id="KOG1256">
    <property type="taxonomic scope" value="Eukaryota"/>
</dbReference>
<keyword evidence="3" id="KW-1185">Reference proteome</keyword>
<dbReference type="Gene3D" id="3.40.50.12780">
    <property type="entry name" value="N-terminal domain of ligase-like"/>
    <property type="match status" value="1"/>
</dbReference>
<evidence type="ECO:0000313" key="2">
    <source>
        <dbReference type="EMBL" id="ETW85453.1"/>
    </source>
</evidence>
<proteinExistence type="predicted"/>
<dbReference type="PANTHER" id="PTHR43272">
    <property type="entry name" value="LONG-CHAIN-FATTY-ACID--COA LIGASE"/>
    <property type="match status" value="1"/>
</dbReference>
<name>W4KHW5_HETIT</name>
<dbReference type="KEGG" id="hir:HETIRDRAFT_407493"/>
<reference evidence="2 3" key="1">
    <citation type="journal article" date="2012" name="New Phytol.">
        <title>Insight into trade-off between wood decay and parasitism from the genome of a fungal forest pathogen.</title>
        <authorList>
            <person name="Olson A."/>
            <person name="Aerts A."/>
            <person name="Asiegbu F."/>
            <person name="Belbahri L."/>
            <person name="Bouzid O."/>
            <person name="Broberg A."/>
            <person name="Canback B."/>
            <person name="Coutinho P.M."/>
            <person name="Cullen D."/>
            <person name="Dalman K."/>
            <person name="Deflorio G."/>
            <person name="van Diepen L.T."/>
            <person name="Dunand C."/>
            <person name="Duplessis S."/>
            <person name="Durling M."/>
            <person name="Gonthier P."/>
            <person name="Grimwood J."/>
            <person name="Fossdal C.G."/>
            <person name="Hansson D."/>
            <person name="Henrissat B."/>
            <person name="Hietala A."/>
            <person name="Himmelstrand K."/>
            <person name="Hoffmeister D."/>
            <person name="Hogberg N."/>
            <person name="James T.Y."/>
            <person name="Karlsson M."/>
            <person name="Kohler A."/>
            <person name="Kues U."/>
            <person name="Lee Y.H."/>
            <person name="Lin Y.C."/>
            <person name="Lind M."/>
            <person name="Lindquist E."/>
            <person name="Lombard V."/>
            <person name="Lucas S."/>
            <person name="Lunden K."/>
            <person name="Morin E."/>
            <person name="Murat C."/>
            <person name="Park J."/>
            <person name="Raffaello T."/>
            <person name="Rouze P."/>
            <person name="Salamov A."/>
            <person name="Schmutz J."/>
            <person name="Solheim H."/>
            <person name="Stahlberg J."/>
            <person name="Velez H."/>
            <person name="de Vries R.P."/>
            <person name="Wiebenga A."/>
            <person name="Woodward S."/>
            <person name="Yakovlev I."/>
            <person name="Garbelotto M."/>
            <person name="Martin F."/>
            <person name="Grigoriev I.V."/>
            <person name="Stenlid J."/>
        </authorList>
    </citation>
    <scope>NUCLEOTIDE SEQUENCE [LARGE SCALE GENOMIC DNA]</scope>
    <source>
        <strain evidence="2 3">TC 32-1</strain>
    </source>
</reference>
<sequence>MSALDTLVSAHSLSTAFGRTVAYTALYEGTSFATLSSTTLYKTDDTVTLTGIPDILSTKQYPLPSPTILFLTPRHLTDLTTAVVREAEKSVVFRLAWRHKLAGIIDGYMNKDSLWDRLVFEGARTKVLGEGAATLRGLVVSGGIDSTVVTPTRIALSVPFVNAFTHPVVAAPIFASHPLDLQTFAPSANAHVGPPVINVETKLTGVEDDVVEKGGDPVGHLHVRGPIVGRILTVSDNAEPEQKDQEEPWVPTGYKSRAQTNGSFKVWPLVESLSK</sequence>
<organism evidence="2 3">
    <name type="scientific">Heterobasidion irregulare (strain TC 32-1)</name>
    <dbReference type="NCBI Taxonomy" id="747525"/>
    <lineage>
        <taxon>Eukaryota</taxon>
        <taxon>Fungi</taxon>
        <taxon>Dikarya</taxon>
        <taxon>Basidiomycota</taxon>
        <taxon>Agaricomycotina</taxon>
        <taxon>Agaricomycetes</taxon>
        <taxon>Russulales</taxon>
        <taxon>Bondarzewiaceae</taxon>
        <taxon>Heterobasidion</taxon>
        <taxon>Heterobasidion annosum species complex</taxon>
    </lineage>
</organism>
<dbReference type="InterPro" id="IPR042099">
    <property type="entry name" value="ANL_N_sf"/>
</dbReference>
<dbReference type="STRING" id="747525.W4KHW5"/>
<protein>
    <submittedName>
        <fullName evidence="2">Uncharacterized protein</fullName>
    </submittedName>
</protein>
<feature type="region of interest" description="Disordered" evidence="1">
    <location>
        <begin position="236"/>
        <end position="257"/>
    </location>
</feature>
<dbReference type="OrthoDB" id="1700726at2759"/>
<dbReference type="AlphaFoldDB" id="W4KHW5"/>
<dbReference type="PANTHER" id="PTHR43272:SF11">
    <property type="entry name" value="AMP-DEPENDENT SYNTHETASE_LIGASE DOMAIN-CONTAINING PROTEIN"/>
    <property type="match status" value="1"/>
</dbReference>
<dbReference type="GO" id="GO:0016020">
    <property type="term" value="C:membrane"/>
    <property type="evidence" value="ECO:0007669"/>
    <property type="project" value="TreeGrafter"/>
</dbReference>
<evidence type="ECO:0000313" key="3">
    <source>
        <dbReference type="Proteomes" id="UP000030671"/>
    </source>
</evidence>
<accession>W4KHW5</accession>
<dbReference type="GeneID" id="20672604"/>
<gene>
    <name evidence="2" type="ORF">HETIRDRAFT_407493</name>
</gene>
<dbReference type="EMBL" id="KI925455">
    <property type="protein sequence ID" value="ETW85453.1"/>
    <property type="molecule type" value="Genomic_DNA"/>
</dbReference>
<dbReference type="Proteomes" id="UP000030671">
    <property type="component" value="Unassembled WGS sequence"/>
</dbReference>
<dbReference type="InParanoid" id="W4KHW5"/>
<dbReference type="RefSeq" id="XP_009542314.1">
    <property type="nucleotide sequence ID" value="XM_009544019.1"/>
</dbReference>
<dbReference type="SUPFAM" id="SSF56801">
    <property type="entry name" value="Acetyl-CoA synthetase-like"/>
    <property type="match status" value="1"/>
</dbReference>
<evidence type="ECO:0000256" key="1">
    <source>
        <dbReference type="SAM" id="MobiDB-lite"/>
    </source>
</evidence>
<dbReference type="GO" id="GO:0005783">
    <property type="term" value="C:endoplasmic reticulum"/>
    <property type="evidence" value="ECO:0007669"/>
    <property type="project" value="TreeGrafter"/>
</dbReference>